<keyword evidence="5" id="KW-1185">Reference proteome</keyword>
<dbReference type="InterPro" id="IPR041262">
    <property type="entry name" value="GerD_central"/>
</dbReference>
<dbReference type="Pfam" id="PF17898">
    <property type="entry name" value="GerD"/>
    <property type="match status" value="1"/>
</dbReference>
<keyword evidence="2" id="KW-0732">Signal</keyword>
<reference evidence="4 5" key="1">
    <citation type="journal article" date="2011" name="Int. J. Syst. Evol. Microbiol.">
        <title>Allobacillus halotolerans gen. nov., sp. nov. isolated from shrimp paste.</title>
        <authorList>
            <person name="Sheu S.Y."/>
            <person name="Arun A.B."/>
            <person name="Jiang S.R."/>
            <person name="Young C.C."/>
            <person name="Chen W.M."/>
        </authorList>
    </citation>
    <scope>NUCLEOTIDE SEQUENCE [LARGE SCALE GENOMIC DNA]</scope>
    <source>
        <strain evidence="4 5">LMG 24826</strain>
    </source>
</reference>
<evidence type="ECO:0000259" key="3">
    <source>
        <dbReference type="Pfam" id="PF17898"/>
    </source>
</evidence>
<proteinExistence type="predicted"/>
<dbReference type="NCBIfam" id="NF040801">
    <property type="entry name" value="spore_GerD"/>
    <property type="match status" value="1"/>
</dbReference>
<dbReference type="Proteomes" id="UP000812672">
    <property type="component" value="Unassembled WGS sequence"/>
</dbReference>
<evidence type="ECO:0000313" key="4">
    <source>
        <dbReference type="EMBL" id="MBU6081220.1"/>
    </source>
</evidence>
<feature type="domain" description="Spore germination GerD central core" evidence="3">
    <location>
        <begin position="66"/>
        <end position="179"/>
    </location>
</feature>
<sequence length="218" mass="23821">MTFKKLTGFMILGLFIVLTACTQSDQSSQNTDYETTKKMVVDILKTDDGKKAVKDLLTEEDMKNELILNAQVVKDTIEQTLQSEKSKEYWTKLFEDPSFVQAYTKATEDSMKELMTGLLSDSTYKEQLIKIFQESKMQETIVQALSSQAFKAHLEKTIQETLESPLFKAKMTETLLKAAEKAQQSEGGQGGGQGQEQQGGGSGGSGQSGGGNESSAGA</sequence>
<dbReference type="PROSITE" id="PS51257">
    <property type="entry name" value="PROKAR_LIPOPROTEIN"/>
    <property type="match status" value="1"/>
</dbReference>
<feature type="region of interest" description="Disordered" evidence="1">
    <location>
        <begin position="178"/>
        <end position="218"/>
    </location>
</feature>
<feature type="chain" id="PRO_5046150661" evidence="2">
    <location>
        <begin position="21"/>
        <end position="218"/>
    </location>
</feature>
<accession>A0ABS6GQI2</accession>
<feature type="signal peptide" evidence="2">
    <location>
        <begin position="1"/>
        <end position="20"/>
    </location>
</feature>
<evidence type="ECO:0000256" key="1">
    <source>
        <dbReference type="SAM" id="MobiDB-lite"/>
    </source>
</evidence>
<name>A0ABS6GQI2_9BACI</name>
<evidence type="ECO:0000256" key="2">
    <source>
        <dbReference type="SAM" id="SignalP"/>
    </source>
</evidence>
<comment type="caution">
    <text evidence="4">The sequence shown here is derived from an EMBL/GenBank/DDBJ whole genome shotgun (WGS) entry which is preliminary data.</text>
</comment>
<feature type="compositionally biased region" description="Gly residues" evidence="1">
    <location>
        <begin position="187"/>
        <end position="212"/>
    </location>
</feature>
<protein>
    <submittedName>
        <fullName evidence="4">Spore gernimation protein GerD</fullName>
    </submittedName>
</protein>
<evidence type="ECO:0000313" key="5">
    <source>
        <dbReference type="Proteomes" id="UP000812672"/>
    </source>
</evidence>
<dbReference type="EMBL" id="JAHLZF010000012">
    <property type="protein sequence ID" value="MBU6081220.1"/>
    <property type="molecule type" value="Genomic_DNA"/>
</dbReference>
<organism evidence="4 5">
    <name type="scientific">Allobacillus halotolerans</name>
    <dbReference type="NCBI Taxonomy" id="570278"/>
    <lineage>
        <taxon>Bacteria</taxon>
        <taxon>Bacillati</taxon>
        <taxon>Bacillota</taxon>
        <taxon>Bacilli</taxon>
        <taxon>Bacillales</taxon>
        <taxon>Bacillaceae</taxon>
        <taxon>Allobacillus</taxon>
    </lineage>
</organism>
<gene>
    <name evidence="4" type="ORF">KQ486_09305</name>
</gene>
<dbReference type="RefSeq" id="WP_216687442.1">
    <property type="nucleotide sequence ID" value="NZ_CAUPKR010000010.1"/>
</dbReference>